<evidence type="ECO:0000256" key="8">
    <source>
        <dbReference type="SAM" id="SignalP"/>
    </source>
</evidence>
<feature type="coiled-coil region" evidence="6">
    <location>
        <begin position="420"/>
        <end position="454"/>
    </location>
</feature>
<evidence type="ECO:0000256" key="6">
    <source>
        <dbReference type="SAM" id="Coils"/>
    </source>
</evidence>
<feature type="domain" description="C1q" evidence="9">
    <location>
        <begin position="851"/>
        <end position="983"/>
    </location>
</feature>
<dbReference type="Proteomes" id="UP000694545">
    <property type="component" value="Unplaced"/>
</dbReference>
<dbReference type="PANTHER" id="PTHR15427:SF6">
    <property type="entry name" value="MULTIMERIN-2"/>
    <property type="match status" value="1"/>
</dbReference>
<name>A0A8D2JGM6_VARKO</name>
<reference evidence="11" key="2">
    <citation type="submission" date="2025-09" db="UniProtKB">
        <authorList>
            <consortium name="Ensembl"/>
        </authorList>
    </citation>
    <scope>IDENTIFICATION</scope>
</reference>
<evidence type="ECO:0000313" key="11">
    <source>
        <dbReference type="Ensembl" id="ENSVKKP00000012448.1"/>
    </source>
</evidence>
<dbReference type="InterPro" id="IPR008983">
    <property type="entry name" value="Tumour_necrosis_fac-like_dom"/>
</dbReference>
<gene>
    <name evidence="11" type="primary">MMRN2</name>
</gene>
<dbReference type="Gene3D" id="2.60.120.40">
    <property type="match status" value="1"/>
</dbReference>
<feature type="region of interest" description="Disordered" evidence="7">
    <location>
        <begin position="20"/>
        <end position="49"/>
    </location>
</feature>
<feature type="compositionally biased region" description="Basic and acidic residues" evidence="7">
    <location>
        <begin position="822"/>
        <end position="844"/>
    </location>
</feature>
<dbReference type="PROSITE" id="PS50871">
    <property type="entry name" value="C1Q"/>
    <property type="match status" value="1"/>
</dbReference>
<accession>A0A8D2JGM6</accession>
<feature type="chain" id="PRO_5034282508" evidence="8">
    <location>
        <begin position="19"/>
        <end position="983"/>
    </location>
</feature>
<keyword evidence="2" id="KW-0964">Secreted</keyword>
<evidence type="ECO:0000256" key="5">
    <source>
        <dbReference type="ARBA" id="ARBA00023157"/>
    </source>
</evidence>
<protein>
    <submittedName>
        <fullName evidence="11">Multimerin 2</fullName>
    </submittedName>
</protein>
<evidence type="ECO:0000313" key="12">
    <source>
        <dbReference type="Proteomes" id="UP000694545"/>
    </source>
</evidence>
<dbReference type="AlphaFoldDB" id="A0A8D2JGM6"/>
<dbReference type="OrthoDB" id="8963519at2759"/>
<dbReference type="InterPro" id="IPR011489">
    <property type="entry name" value="EMI_domain"/>
</dbReference>
<feature type="coiled-coil region" evidence="6">
    <location>
        <begin position="646"/>
        <end position="673"/>
    </location>
</feature>
<reference evidence="11" key="1">
    <citation type="submission" date="2025-08" db="UniProtKB">
        <authorList>
            <consortium name="Ensembl"/>
        </authorList>
    </citation>
    <scope>IDENTIFICATION</scope>
</reference>
<dbReference type="Pfam" id="PF00386">
    <property type="entry name" value="C1q"/>
    <property type="match status" value="1"/>
</dbReference>
<dbReference type="SUPFAM" id="SSF49842">
    <property type="entry name" value="TNF-like"/>
    <property type="match status" value="1"/>
</dbReference>
<dbReference type="GO" id="GO:0005576">
    <property type="term" value="C:extracellular region"/>
    <property type="evidence" value="ECO:0007669"/>
    <property type="project" value="UniProtKB-SubCell"/>
</dbReference>
<dbReference type="OMA" id="EFSNHMS"/>
<comment type="subcellular location">
    <subcellularLocation>
        <location evidence="1">Secreted</location>
    </subcellularLocation>
</comment>
<dbReference type="KEGG" id="vko:123018364"/>
<evidence type="ECO:0000259" key="9">
    <source>
        <dbReference type="PROSITE" id="PS50871"/>
    </source>
</evidence>
<sequence length="983" mass="111957">MIATVFLLLCGTVGLAQSERHSQYPGHQDHKQRVQDHRAPTDPQLSSLPEEAWERELVREEILSQAPATAAEADNYDIGNHPARKNWCSFVRSRLVTYSTACKTEKYIVKSQELCPEGAPECQKIMYRMALNPVYQVKQKVITSLHWKCCPGYMGKNCEHHEPNFLLGATNQPGGWEEEAFASQREITETHQKQEALLVDLQNDIHQAATNLGVLQKALQPNDSSTSGERSHRHPDAQGQFLLHPLLPHMESFLKEHLNPVWASFNKSLQELSLALRNLSQNVEANRKSIERFQESTVPKKDLQELGAKFESKVQANLLRADQMKRDIESHLHLQQAAIHYNLTSIKADTDMKLKRHHKMQHSQWSALNSSLTGLRQEQHKLQRELEALNGNLAVQFGSPKEAFTVAEVQIVNQTLARHAEQLKELFEASDEDYEELTNAIEALKANSKHEMEELRVDLMEKSLIIEENRVDQERKILALNHTLANIQESHQELQRYVKACHCESLPSGVDKEDQENITQINREEMKQLEARLKDLTAAFPLMHQSLHFQQEQSRKLEVATSLLKSHTETLSENISILQRNDEKIHGHIKYLNSSFNSLLLDAMRHEKALEALLGEETMEVLLEDDPDALLPSLQVMTVGLISDSLQKQSKNLESLMKRIDTLEMDYKNNANTHESLEHSVLKKQVKDALQEVSTQPSRVEDMEPNHEASIEDALDNPAYHDLMTLKKEIGNLSREMKKNTLQWDRTLSCCNQTKADLVETLSISVENLREDLALIQQNVEEHLQIFQKLFGSQKELAAANVTLDVAKIQLLMGRRLRKQLKGQERQKRKDPKEPGDHREVDLNGRNKIHTEIPETGTAVAFYVRYPEEREDVPHFSGMHLNYGKGYFPEQGYFKAPHNAVYMVAVNMDLPPAPALGRLALSNGKRMILMGNKKRKANGGSLTNFVLVELKRGEHMWFELVQGAAVTQNPAGLSMAGFLIFKT</sequence>
<evidence type="ECO:0000259" key="10">
    <source>
        <dbReference type="PROSITE" id="PS51041"/>
    </source>
</evidence>
<keyword evidence="4 6" id="KW-0175">Coiled coil</keyword>
<organism evidence="11 12">
    <name type="scientific">Varanus komodoensis</name>
    <name type="common">Komodo dragon</name>
    <dbReference type="NCBI Taxonomy" id="61221"/>
    <lineage>
        <taxon>Eukaryota</taxon>
        <taxon>Metazoa</taxon>
        <taxon>Chordata</taxon>
        <taxon>Craniata</taxon>
        <taxon>Vertebrata</taxon>
        <taxon>Euteleostomi</taxon>
        <taxon>Lepidosauria</taxon>
        <taxon>Squamata</taxon>
        <taxon>Bifurcata</taxon>
        <taxon>Unidentata</taxon>
        <taxon>Episquamata</taxon>
        <taxon>Toxicofera</taxon>
        <taxon>Anguimorpha</taxon>
        <taxon>Paleoanguimorpha</taxon>
        <taxon>Varanoidea</taxon>
        <taxon>Varanidae</taxon>
        <taxon>Varanus</taxon>
    </lineage>
</organism>
<feature type="coiled-coil region" evidence="6">
    <location>
        <begin position="723"/>
        <end position="786"/>
    </location>
</feature>
<dbReference type="InterPro" id="IPR050392">
    <property type="entry name" value="Collagen/C1q_domain"/>
</dbReference>
<dbReference type="Ensembl" id="ENSVKKT00000012748.1">
    <property type="protein sequence ID" value="ENSVKKP00000012448.1"/>
    <property type="gene ID" value="ENSVKKG00000008663.1"/>
</dbReference>
<feature type="region of interest" description="Disordered" evidence="7">
    <location>
        <begin position="820"/>
        <end position="844"/>
    </location>
</feature>
<evidence type="ECO:0000256" key="7">
    <source>
        <dbReference type="SAM" id="MobiDB-lite"/>
    </source>
</evidence>
<dbReference type="RefSeq" id="XP_044276301.1">
    <property type="nucleotide sequence ID" value="XM_044420366.1"/>
</dbReference>
<dbReference type="GeneID" id="123018364"/>
<dbReference type="PANTHER" id="PTHR15427">
    <property type="entry name" value="EMILIN ELASTIN MICROFIBRIL INTERFACE-LOCATED PROTEIN ELASTIN MICROFIBRIL INTERFACER"/>
    <property type="match status" value="1"/>
</dbReference>
<dbReference type="GO" id="GO:0030948">
    <property type="term" value="P:negative regulation of vascular endothelial growth factor receptor signaling pathway"/>
    <property type="evidence" value="ECO:0007669"/>
    <property type="project" value="TreeGrafter"/>
</dbReference>
<proteinExistence type="predicted"/>
<evidence type="ECO:0000256" key="2">
    <source>
        <dbReference type="ARBA" id="ARBA00022525"/>
    </source>
</evidence>
<dbReference type="CTD" id="79812"/>
<dbReference type="GO" id="GO:0090051">
    <property type="term" value="P:negative regulation of cell migration involved in sprouting angiogenesis"/>
    <property type="evidence" value="ECO:0007669"/>
    <property type="project" value="TreeGrafter"/>
</dbReference>
<evidence type="ECO:0000256" key="3">
    <source>
        <dbReference type="ARBA" id="ARBA00022729"/>
    </source>
</evidence>
<feature type="coiled-coil region" evidence="6">
    <location>
        <begin position="269"/>
        <end position="296"/>
    </location>
</feature>
<feature type="coiled-coil region" evidence="6">
    <location>
        <begin position="512"/>
        <end position="539"/>
    </location>
</feature>
<feature type="compositionally biased region" description="Basic and acidic residues" evidence="7">
    <location>
        <begin position="20"/>
        <end position="40"/>
    </location>
</feature>
<keyword evidence="12" id="KW-1185">Reference proteome</keyword>
<evidence type="ECO:0000256" key="4">
    <source>
        <dbReference type="ARBA" id="ARBA00023054"/>
    </source>
</evidence>
<keyword evidence="3 8" id="KW-0732">Signal</keyword>
<evidence type="ECO:0000256" key="1">
    <source>
        <dbReference type="ARBA" id="ARBA00004613"/>
    </source>
</evidence>
<dbReference type="PROSITE" id="PS51041">
    <property type="entry name" value="EMI"/>
    <property type="match status" value="1"/>
</dbReference>
<feature type="domain" description="EMI" evidence="10">
    <location>
        <begin position="84"/>
        <end position="160"/>
    </location>
</feature>
<dbReference type="Pfam" id="PF07546">
    <property type="entry name" value="EMI"/>
    <property type="match status" value="1"/>
</dbReference>
<dbReference type="InterPro" id="IPR001073">
    <property type="entry name" value="C1q_dom"/>
</dbReference>
<feature type="signal peptide" evidence="8">
    <location>
        <begin position="1"/>
        <end position="18"/>
    </location>
</feature>
<keyword evidence="5" id="KW-1015">Disulfide bond</keyword>